<dbReference type="Proteomes" id="UP000008983">
    <property type="component" value="Unassembled WGS sequence"/>
</dbReference>
<dbReference type="InterPro" id="IPR031777">
    <property type="entry name" value="Sortilin_C"/>
</dbReference>
<feature type="transmembrane region" description="Helical" evidence="3">
    <location>
        <begin position="667"/>
        <end position="688"/>
    </location>
</feature>
<dbReference type="GeneID" id="14906484"/>
<name>G0QWN8_ICHMU</name>
<dbReference type="SUPFAM" id="SSF110296">
    <property type="entry name" value="Oligoxyloglucan reducing end-specific cellobiohydrolase"/>
    <property type="match status" value="1"/>
</dbReference>
<evidence type="ECO:0000256" key="1">
    <source>
        <dbReference type="ARBA" id="ARBA00022737"/>
    </source>
</evidence>
<dbReference type="CDD" id="cd15482">
    <property type="entry name" value="Sialidase_non-viral"/>
    <property type="match status" value="1"/>
</dbReference>
<keyword evidence="3" id="KW-1133">Transmembrane helix</keyword>
<dbReference type="GO" id="GO:0005794">
    <property type="term" value="C:Golgi apparatus"/>
    <property type="evidence" value="ECO:0007669"/>
    <property type="project" value="TreeGrafter"/>
</dbReference>
<dbReference type="STRING" id="857967.G0QWN8"/>
<proteinExistence type="predicted"/>
<evidence type="ECO:0000259" key="4">
    <source>
        <dbReference type="SMART" id="SM00602"/>
    </source>
</evidence>
<keyword evidence="3" id="KW-0472">Membrane</keyword>
<protein>
    <recommendedName>
        <fullName evidence="4">VPS10 domain-containing protein</fullName>
    </recommendedName>
</protein>
<evidence type="ECO:0000256" key="2">
    <source>
        <dbReference type="ARBA" id="ARBA00023180"/>
    </source>
</evidence>
<dbReference type="Gene3D" id="3.30.60.270">
    <property type="match status" value="1"/>
</dbReference>
<reference evidence="5 6" key="1">
    <citation type="submission" date="2011-07" db="EMBL/GenBank/DDBJ databases">
        <authorList>
            <person name="Coyne R."/>
            <person name="Brami D."/>
            <person name="Johnson J."/>
            <person name="Hostetler J."/>
            <person name="Hannick L."/>
            <person name="Clark T."/>
            <person name="Cassidy-Hanley D."/>
            <person name="Inman J."/>
        </authorList>
    </citation>
    <scope>NUCLEOTIDE SEQUENCE [LARGE SCALE GENOMIC DNA]</scope>
    <source>
        <strain evidence="5 6">G5</strain>
    </source>
</reference>
<dbReference type="EMBL" id="GL984004">
    <property type="protein sequence ID" value="EGR30373.1"/>
    <property type="molecule type" value="Genomic_DNA"/>
</dbReference>
<dbReference type="GO" id="GO:0016020">
    <property type="term" value="C:membrane"/>
    <property type="evidence" value="ECO:0007669"/>
    <property type="project" value="InterPro"/>
</dbReference>
<dbReference type="eggNOG" id="KOG3511">
    <property type="taxonomic scope" value="Eukaryota"/>
</dbReference>
<dbReference type="InterPro" id="IPR031778">
    <property type="entry name" value="Sortilin_N"/>
</dbReference>
<dbReference type="Pfam" id="PF15902">
    <property type="entry name" value="Sortilin-Vps10"/>
    <property type="match status" value="1"/>
</dbReference>
<dbReference type="Pfam" id="PF15901">
    <property type="entry name" value="Sortilin_C"/>
    <property type="match status" value="1"/>
</dbReference>
<organism evidence="5 6">
    <name type="scientific">Ichthyophthirius multifiliis</name>
    <name type="common">White spot disease agent</name>
    <name type="synonym">Ich</name>
    <dbReference type="NCBI Taxonomy" id="5932"/>
    <lineage>
        <taxon>Eukaryota</taxon>
        <taxon>Sar</taxon>
        <taxon>Alveolata</taxon>
        <taxon>Ciliophora</taxon>
        <taxon>Intramacronucleata</taxon>
        <taxon>Oligohymenophorea</taxon>
        <taxon>Hymenostomatida</taxon>
        <taxon>Ophryoglenina</taxon>
        <taxon>Ichthyophthirius</taxon>
    </lineage>
</organism>
<dbReference type="PANTHER" id="PTHR12106:SF27">
    <property type="entry name" value="SORTILIN-RELATED RECEPTOR"/>
    <property type="match status" value="1"/>
</dbReference>
<dbReference type="SMART" id="SM00602">
    <property type="entry name" value="VPS10"/>
    <property type="match status" value="1"/>
</dbReference>
<gene>
    <name evidence="5" type="ORF">IMG5_133680</name>
</gene>
<evidence type="ECO:0000256" key="3">
    <source>
        <dbReference type="SAM" id="Phobius"/>
    </source>
</evidence>
<dbReference type="InParanoid" id="G0QWN8"/>
<keyword evidence="6" id="KW-1185">Reference proteome</keyword>
<feature type="non-terminal residue" evidence="5">
    <location>
        <position position="1"/>
    </location>
</feature>
<evidence type="ECO:0000313" key="6">
    <source>
        <dbReference type="Proteomes" id="UP000008983"/>
    </source>
</evidence>
<accession>G0QWN8</accession>
<keyword evidence="2" id="KW-0325">Glycoprotein</keyword>
<dbReference type="OMA" id="QIIYSWD"/>
<dbReference type="AlphaFoldDB" id="G0QWN8"/>
<dbReference type="PANTHER" id="PTHR12106">
    <property type="entry name" value="SORTILIN RELATED"/>
    <property type="match status" value="1"/>
</dbReference>
<dbReference type="Gene3D" id="2.10.70.80">
    <property type="match status" value="1"/>
</dbReference>
<dbReference type="InterPro" id="IPR006581">
    <property type="entry name" value="VPS10"/>
</dbReference>
<keyword evidence="1" id="KW-0677">Repeat</keyword>
<evidence type="ECO:0000313" key="5">
    <source>
        <dbReference type="EMBL" id="EGR30373.1"/>
    </source>
</evidence>
<sequence>FKIKQLMISPVDGQTAFLWGEDNLSYILYNCGMKYEKIQHQVNLNNFKLHRSNKKYILAHQAHQKQGKFDFQQQIYDLYFSQNSGQNFTLIRKNVIQAQWNRLLYQFGNSNFGIFSTVYDENTNSPNIVYSEDFFQSEQIIQKGADNYHQADFYLFLTVIPSQENKNYELRIANSFSDLNGNNNVKPHPIIIPFDNKDNLSFTIVKSTETQIFISIHQEMEDFRSTNVYVSDWRGYQLSLSLLYNVRNEEGDCDFEKINSNQGVYIANVYDHSKVEQNKNLNKKKLDTHKIKESHIQKNSNIQLQNFRKTLISYDQGANWHPLKAPQKNLNGETITCSGDCGLQLVGRTDFQYGFIYSTENAPGIIISMGNIGQYLNTNMKDLNVYLSYDGGHEWNEVLQGPHIFEIGDHGGIILASKIGDQTNLIKYSWDEGKTWDSIKIDNFFYVEQILTEPSNMEQKFIIQGYKMTIEGKREQFLVSLDFEKLHQRGCKGAEHPGRPDSDYEMWIPKNFKGDQCIFGQKVKYIRRKPTANCYNSITSTQKVVLEVCPCTEEDYECDYGFYRENNQGDCMPLNEKFSRQNLLKPPEDCQFSYYVSKGYQRVVDTQCYGGIDLNGEYLECPVQIQEARLENKQDEIYNNIKKKLQEEINKKYYEKQTENYKKESVFSLKNLVFILQILGFFLVIFFFKNQLFKIFGIKLFQTQNNNNGYMQMPQKGKNSNKNNTYQSNYQDFDDIVDRKYDEEKPVLQKDQEFDDYD</sequence>
<dbReference type="GO" id="GO:0006892">
    <property type="term" value="P:post-Golgi vesicle-mediated transport"/>
    <property type="evidence" value="ECO:0007669"/>
    <property type="project" value="TreeGrafter"/>
</dbReference>
<dbReference type="RefSeq" id="XP_004031960.1">
    <property type="nucleotide sequence ID" value="XM_004031912.1"/>
</dbReference>
<keyword evidence="3" id="KW-0812">Transmembrane</keyword>
<dbReference type="OrthoDB" id="443634at2759"/>
<feature type="domain" description="VPS10" evidence="4">
    <location>
        <begin position="2"/>
        <end position="626"/>
    </location>
</feature>
<dbReference type="InterPro" id="IPR050310">
    <property type="entry name" value="VPS10-sortilin"/>
</dbReference>